<dbReference type="RefSeq" id="WP_281748302.1">
    <property type="nucleotide sequence ID" value="NZ_AP026933.1"/>
</dbReference>
<accession>A0ABN6SZH0</accession>
<dbReference type="Proteomes" id="UP001163387">
    <property type="component" value="Chromosome"/>
</dbReference>
<organism evidence="2 3">
    <name type="scientific">Spiroplasma ixodetis</name>
    <dbReference type="NCBI Taxonomy" id="2141"/>
    <lineage>
        <taxon>Bacteria</taxon>
        <taxon>Bacillati</taxon>
        <taxon>Mycoplasmatota</taxon>
        <taxon>Mollicutes</taxon>
        <taxon>Entomoplasmatales</taxon>
        <taxon>Spiroplasmataceae</taxon>
        <taxon>Spiroplasma</taxon>
    </lineage>
</organism>
<sequence length="161" mass="18357">MKIVTIGSLKGGVGKTNFTFNLSCFLALEKNKRILLIDLDPQGNLTQCCQLNPHKSLANDLFLNENLEINSVVCKTNFNKINIIPTNILMADLEIKLSSQFGREFKLRNIIDKNFSYLKNNGLLPTCTCGGNNETEWIQQCFSNWTAMSCIYSKFERKQMY</sequence>
<feature type="domain" description="AAA" evidence="1">
    <location>
        <begin position="1"/>
        <end position="113"/>
    </location>
</feature>
<evidence type="ECO:0000313" key="2">
    <source>
        <dbReference type="EMBL" id="BDT04558.1"/>
    </source>
</evidence>
<evidence type="ECO:0000313" key="3">
    <source>
        <dbReference type="Proteomes" id="UP001163387"/>
    </source>
</evidence>
<keyword evidence="3" id="KW-1185">Reference proteome</keyword>
<dbReference type="CDD" id="cd02042">
    <property type="entry name" value="ParAB_family"/>
    <property type="match status" value="1"/>
</dbReference>
<name>A0ABN6SZH0_9MOLU</name>
<dbReference type="PANTHER" id="PTHR13696">
    <property type="entry name" value="P-LOOP CONTAINING NUCLEOSIDE TRIPHOSPHATE HYDROLASE"/>
    <property type="match status" value="1"/>
</dbReference>
<evidence type="ECO:0000259" key="1">
    <source>
        <dbReference type="Pfam" id="PF13614"/>
    </source>
</evidence>
<gene>
    <name evidence="2" type="ORF">SHM_22040</name>
</gene>
<dbReference type="PANTHER" id="PTHR13696:SF99">
    <property type="entry name" value="COBYRINIC ACID AC-DIAMIDE SYNTHASE"/>
    <property type="match status" value="1"/>
</dbReference>
<dbReference type="SUPFAM" id="SSF52540">
    <property type="entry name" value="P-loop containing nucleoside triphosphate hydrolases"/>
    <property type="match status" value="1"/>
</dbReference>
<dbReference type="Gene3D" id="3.40.50.300">
    <property type="entry name" value="P-loop containing nucleotide triphosphate hydrolases"/>
    <property type="match status" value="1"/>
</dbReference>
<protein>
    <recommendedName>
        <fullName evidence="1">AAA domain-containing protein</fullName>
    </recommendedName>
</protein>
<dbReference type="EMBL" id="AP026933">
    <property type="protein sequence ID" value="BDT04558.1"/>
    <property type="molecule type" value="Genomic_DNA"/>
</dbReference>
<dbReference type="InterPro" id="IPR050678">
    <property type="entry name" value="DNA_Partitioning_ATPase"/>
</dbReference>
<proteinExistence type="predicted"/>
<reference evidence="2 3" key="1">
    <citation type="journal article" date="2022" name="Front. Microbiol.">
        <title>Male-killing mechanisms vary between Spiroplasma species.</title>
        <authorList>
            <person name="Arai H."/>
            <person name="Inoue M."/>
            <person name="Kageyama D."/>
        </authorList>
    </citation>
    <scope>NUCLEOTIDE SEQUENCE [LARGE SCALE GENOMIC DNA]</scope>
    <source>
        <strain evidence="3">sHm</strain>
    </source>
</reference>
<dbReference type="Pfam" id="PF13614">
    <property type="entry name" value="AAA_31"/>
    <property type="match status" value="1"/>
</dbReference>
<dbReference type="InterPro" id="IPR025669">
    <property type="entry name" value="AAA_dom"/>
</dbReference>
<dbReference type="InterPro" id="IPR027417">
    <property type="entry name" value="P-loop_NTPase"/>
</dbReference>